<dbReference type="PANTHER" id="PTHR43308:SF5">
    <property type="entry name" value="S-LAYER PROTEIN _ PEPTIDOGLYCAN ENDO-BETA-N-ACETYLGLUCOSAMINIDASE"/>
    <property type="match status" value="1"/>
</dbReference>
<comment type="caution">
    <text evidence="3">The sequence shown here is derived from an EMBL/GenBank/DDBJ whole genome shotgun (WGS) entry which is preliminary data.</text>
</comment>
<organism evidence="3 4">
    <name type="scientific">Chamaesiphon polymorphus CCALA 037</name>
    <dbReference type="NCBI Taxonomy" id="2107692"/>
    <lineage>
        <taxon>Bacteria</taxon>
        <taxon>Bacillati</taxon>
        <taxon>Cyanobacteriota</taxon>
        <taxon>Cyanophyceae</taxon>
        <taxon>Gomontiellales</taxon>
        <taxon>Chamaesiphonaceae</taxon>
        <taxon>Chamaesiphon</taxon>
    </lineage>
</organism>
<evidence type="ECO:0000313" key="3">
    <source>
        <dbReference type="EMBL" id="PSB46016.1"/>
    </source>
</evidence>
<feature type="domain" description="SLH" evidence="2">
    <location>
        <begin position="181"/>
        <end position="247"/>
    </location>
</feature>
<accession>A0A2T1FLX8</accession>
<keyword evidence="4" id="KW-1185">Reference proteome</keyword>
<dbReference type="PANTHER" id="PTHR43308">
    <property type="entry name" value="OUTER MEMBRANE PROTEIN ALPHA-RELATED"/>
    <property type="match status" value="1"/>
</dbReference>
<evidence type="ECO:0000256" key="1">
    <source>
        <dbReference type="SAM" id="SignalP"/>
    </source>
</evidence>
<dbReference type="PROSITE" id="PS51272">
    <property type="entry name" value="SLH"/>
    <property type="match status" value="3"/>
</dbReference>
<evidence type="ECO:0000313" key="4">
    <source>
        <dbReference type="Proteomes" id="UP000238937"/>
    </source>
</evidence>
<dbReference type="InterPro" id="IPR001119">
    <property type="entry name" value="SLH_dom"/>
</dbReference>
<feature type="domain" description="SLH" evidence="2">
    <location>
        <begin position="55"/>
        <end position="118"/>
    </location>
</feature>
<proteinExistence type="predicted"/>
<dbReference type="OrthoDB" id="9759810at2"/>
<dbReference type="AlphaFoldDB" id="A0A2T1FLX8"/>
<gene>
    <name evidence="3" type="ORF">C7B77_24970</name>
</gene>
<dbReference type="Proteomes" id="UP000238937">
    <property type="component" value="Unassembled WGS sequence"/>
</dbReference>
<dbReference type="EMBL" id="PVWO01000488">
    <property type="protein sequence ID" value="PSB46016.1"/>
    <property type="molecule type" value="Genomic_DNA"/>
</dbReference>
<sequence>MKSKKQFSFKKSMPKMSIRHIALSIALMSATIAATSTSSSAQPTAPTAKVAQTQLAQARLSDVSSSWAEPFIRALADRNIIVGYPDGTYRPDQPITRAEFAALLNKAFDLQPIRESRTFRDVPANYWAASVIDRAYRAGFIAGYPNNTFGPTRNILRIESLVAFVNGSRLQPDGSIASRVDELFTDAGQIPSYGRDAIVAATQKCVAVSVSYATNRTYDPNRIATRADVAATLHQILVAAGRIPALASDSPAQQYIINCATAPVALSPEEIINRTSIGTPPAIVVGSQRKAPNAPAGGITTPTAFGANWGDIFVGAGYQNNLPVAIAPNGGTSTVYGGGIGIGDSRKFLGVEASYTSAGGSLAERGGFNFKVHRQIGENLAIAGGWENAIRNGYNASNDPGQTFYGVVTGILPFGETSNLTASVGAGNGRFRTFNDLTLNNSNLNVFGSLGFRFSENIAVAADYNGRNFSVGLPISVRLGDSVGLQVTPAWLDIAGDQNSGPTSRFGIGGGIGINF</sequence>
<protein>
    <submittedName>
        <fullName evidence="3">S-layer protein</fullName>
    </submittedName>
</protein>
<dbReference type="Pfam" id="PF00395">
    <property type="entry name" value="SLH"/>
    <property type="match status" value="2"/>
</dbReference>
<feature type="chain" id="PRO_5015747754" evidence="1">
    <location>
        <begin position="42"/>
        <end position="516"/>
    </location>
</feature>
<feature type="domain" description="SLH" evidence="2">
    <location>
        <begin position="119"/>
        <end position="178"/>
    </location>
</feature>
<keyword evidence="1" id="KW-0732">Signal</keyword>
<reference evidence="3 4" key="1">
    <citation type="submission" date="2018-03" db="EMBL/GenBank/DDBJ databases">
        <title>The ancient ancestry and fast evolution of plastids.</title>
        <authorList>
            <person name="Moore K.R."/>
            <person name="Magnabosco C."/>
            <person name="Momper L."/>
            <person name="Gold D.A."/>
            <person name="Bosak T."/>
            <person name="Fournier G.P."/>
        </authorList>
    </citation>
    <scope>NUCLEOTIDE SEQUENCE [LARGE SCALE GENOMIC DNA]</scope>
    <source>
        <strain evidence="3 4">CCALA 037</strain>
    </source>
</reference>
<name>A0A2T1FLX8_9CYAN</name>
<evidence type="ECO:0000259" key="2">
    <source>
        <dbReference type="PROSITE" id="PS51272"/>
    </source>
</evidence>
<feature type="signal peptide" evidence="1">
    <location>
        <begin position="1"/>
        <end position="41"/>
    </location>
</feature>
<dbReference type="RefSeq" id="WP_106311312.1">
    <property type="nucleotide sequence ID" value="NZ_PVWO01000488.1"/>
</dbReference>
<dbReference type="InterPro" id="IPR051465">
    <property type="entry name" value="Cell_Envelope_Struct_Comp"/>
</dbReference>